<proteinExistence type="inferred from homology"/>
<evidence type="ECO:0000256" key="6">
    <source>
        <dbReference type="RuleBase" id="RU003435"/>
    </source>
</evidence>
<evidence type="ECO:0000259" key="7">
    <source>
        <dbReference type="Pfam" id="PF01432"/>
    </source>
</evidence>
<dbReference type="Pfam" id="PF01432">
    <property type="entry name" value="Peptidase_M3"/>
    <property type="match status" value="1"/>
</dbReference>
<dbReference type="STRING" id="1276258.SAPIS_v1c05160"/>
<dbReference type="RefSeq" id="WP_023789371.1">
    <property type="nucleotide sequence ID" value="NC_022998.1"/>
</dbReference>
<gene>
    <name evidence="9" type="primary">pepF1</name>
    <name evidence="9" type="ORF">SAPIS_v1c05160</name>
</gene>
<accession>V5RJR8</accession>
<dbReference type="PATRIC" id="fig|1276258.3.peg.522"/>
<keyword evidence="1 6" id="KW-0645">Protease</keyword>
<dbReference type="AlphaFoldDB" id="V5RJR8"/>
<organism evidence="9 10">
    <name type="scientific">Spiroplasma apis B31</name>
    <dbReference type="NCBI Taxonomy" id="1276258"/>
    <lineage>
        <taxon>Bacteria</taxon>
        <taxon>Bacillati</taxon>
        <taxon>Mycoplasmatota</taxon>
        <taxon>Mollicutes</taxon>
        <taxon>Entomoplasmatales</taxon>
        <taxon>Spiroplasmataceae</taxon>
        <taxon>Spiroplasma</taxon>
    </lineage>
</organism>
<sequence length="604" mass="70927">MNRNSASEKYKWNIGSLYKDKKTFESDLEIYLKNYRELQKYKGRLNDFDTFKEFFLESKKVSDLGNKINHYLKILLVEQNNALALENESLYYLKLQEFDGQFTWITEQIKEIGEETFLKWIKSDQDLMSYELHYQDFFKNLKYLLPEGERKLIAQVSNSSSMIYELYETLRFKDNKIETLTYKGKEYKLDQYTLSDVLTYSKPKEDQQLRIELSLAYKKNQKNKKFTLAKLYDSIVKEEVESTQLVGMKSFTENYFEDDNFSLDNYLSLIKLVSNNNQPYNDFYKLIKRYFQFDNKFYSTDSCLALANIEKKQILVEQGISILKKALSSLGSEYSEMLDLCIADNKIDFFEDDNKSSGAFTVYSNGYGSLVSLNYTDDYESISTLAHEIGHAVHNSFSEKYQKEPLNTFGNLIAEVSSTLNEHILFDYLIKESTDIQTKIVLIQNRIEFIISNFYSAVSESLFEYNCFKTVEKGDTLTLEKIISLLKQSSKEVLGESIFDKYNDEVIEYGWTSISHIFEQPFYIYKYAVSIAVSFKLYEDFKKTNDYTNILSYLKDGGSMKTIDLFKKYGFDPNEEKAYVPLISYLKNLIEELELLLEKQKKSV</sequence>
<name>V5RJR8_SPIAP</name>
<evidence type="ECO:0000256" key="1">
    <source>
        <dbReference type="ARBA" id="ARBA00022670"/>
    </source>
</evidence>
<evidence type="ECO:0000256" key="4">
    <source>
        <dbReference type="ARBA" id="ARBA00022833"/>
    </source>
</evidence>
<dbReference type="HOGENOM" id="CLU_021290_2_0_14"/>
<dbReference type="Pfam" id="PF08439">
    <property type="entry name" value="Peptidase_M3_N"/>
    <property type="match status" value="1"/>
</dbReference>
<feature type="domain" description="Peptidase M3A/M3B catalytic" evidence="7">
    <location>
        <begin position="204"/>
        <end position="579"/>
    </location>
</feature>
<dbReference type="InterPro" id="IPR042088">
    <property type="entry name" value="OligoPept_F_C"/>
</dbReference>
<dbReference type="InterPro" id="IPR001567">
    <property type="entry name" value="Pept_M3A_M3B_dom"/>
</dbReference>
<dbReference type="Gene3D" id="1.20.140.70">
    <property type="entry name" value="Oligopeptidase f, N-terminal domain"/>
    <property type="match status" value="1"/>
</dbReference>
<comment type="cofactor">
    <cofactor evidence="6">
        <name>Zn(2+)</name>
        <dbReference type="ChEBI" id="CHEBI:29105"/>
    </cofactor>
    <text evidence="6">Binds 1 zinc ion.</text>
</comment>
<keyword evidence="3 6" id="KW-0378">Hydrolase</keyword>
<dbReference type="eggNOG" id="COG1164">
    <property type="taxonomic scope" value="Bacteria"/>
</dbReference>
<dbReference type="InterPro" id="IPR013647">
    <property type="entry name" value="OligopepF_N_dom"/>
</dbReference>
<evidence type="ECO:0000256" key="5">
    <source>
        <dbReference type="ARBA" id="ARBA00023049"/>
    </source>
</evidence>
<evidence type="ECO:0000313" key="10">
    <source>
        <dbReference type="Proteomes" id="UP000018550"/>
    </source>
</evidence>
<evidence type="ECO:0000313" key="9">
    <source>
        <dbReference type="EMBL" id="AHB36361.1"/>
    </source>
</evidence>
<dbReference type="SUPFAM" id="SSF55486">
    <property type="entry name" value="Metalloproteases ('zincins'), catalytic domain"/>
    <property type="match status" value="1"/>
</dbReference>
<dbReference type="GO" id="GO:0046872">
    <property type="term" value="F:metal ion binding"/>
    <property type="evidence" value="ECO:0007669"/>
    <property type="project" value="UniProtKB-UniRule"/>
</dbReference>
<dbReference type="Gene3D" id="1.10.1370.20">
    <property type="entry name" value="Oligoendopeptidase f, C-terminal domain"/>
    <property type="match status" value="1"/>
</dbReference>
<protein>
    <submittedName>
        <fullName evidence="9">Oligoendopeptidase F</fullName>
    </submittedName>
</protein>
<feature type="domain" description="Oligopeptidase F N-terminal" evidence="8">
    <location>
        <begin position="109"/>
        <end position="174"/>
    </location>
</feature>
<keyword evidence="2 6" id="KW-0479">Metal-binding</keyword>
<dbReference type="KEGG" id="sapi:SAPIS_v1c05160"/>
<comment type="similarity">
    <text evidence="6">Belongs to the peptidase M3 family.</text>
</comment>
<dbReference type="GO" id="GO:0006508">
    <property type="term" value="P:proteolysis"/>
    <property type="evidence" value="ECO:0007669"/>
    <property type="project" value="UniProtKB-KW"/>
</dbReference>
<reference evidence="9 10" key="1">
    <citation type="journal article" date="2014" name="Genome Announc.">
        <title>Complete Genome Sequence of Spiroplasma apis B31T (ATCC 33834), a Bacterium Associated with May Disease of Honeybees (Apis mellifera).</title>
        <authorList>
            <person name="Ku C."/>
            <person name="Lo W.S."/>
            <person name="Chen L.L."/>
            <person name="Kuo C.H."/>
        </authorList>
    </citation>
    <scope>NUCLEOTIDE SEQUENCE [LARGE SCALE GENOMIC DNA]</scope>
    <source>
        <strain evidence="9">B31</strain>
    </source>
</reference>
<keyword evidence="5 6" id="KW-0482">Metalloprotease</keyword>
<evidence type="ECO:0000259" key="8">
    <source>
        <dbReference type="Pfam" id="PF08439"/>
    </source>
</evidence>
<dbReference type="EMBL" id="CP006682">
    <property type="protein sequence ID" value="AHB36361.1"/>
    <property type="molecule type" value="Genomic_DNA"/>
</dbReference>
<evidence type="ECO:0000256" key="3">
    <source>
        <dbReference type="ARBA" id="ARBA00022801"/>
    </source>
</evidence>
<dbReference type="Proteomes" id="UP000018550">
    <property type="component" value="Chromosome"/>
</dbReference>
<dbReference type="GO" id="GO:0004222">
    <property type="term" value="F:metalloendopeptidase activity"/>
    <property type="evidence" value="ECO:0007669"/>
    <property type="project" value="InterPro"/>
</dbReference>
<evidence type="ECO:0000256" key="2">
    <source>
        <dbReference type="ARBA" id="ARBA00022723"/>
    </source>
</evidence>
<keyword evidence="10" id="KW-1185">Reference proteome</keyword>
<keyword evidence="4 6" id="KW-0862">Zinc</keyword>